<evidence type="ECO:0000256" key="9">
    <source>
        <dbReference type="ARBA" id="ARBA00023136"/>
    </source>
</evidence>
<evidence type="ECO:0000256" key="1">
    <source>
        <dbReference type="ARBA" id="ARBA00004434"/>
    </source>
</evidence>
<keyword evidence="6" id="KW-0809">Transit peptide</keyword>
<dbReference type="PANTHER" id="PTHR16717:SF5">
    <property type="entry name" value="CYTOCHROME C OXIDASE SUBUNIT 8, ISOFORM A"/>
    <property type="match status" value="1"/>
</dbReference>
<evidence type="ECO:0000256" key="5">
    <source>
        <dbReference type="ARBA" id="ARBA00022792"/>
    </source>
</evidence>
<protein>
    <submittedName>
        <fullName evidence="11">Uncharacterized protein</fullName>
    </submittedName>
</protein>
<dbReference type="FunFam" id="4.10.81.10:FF:000001">
    <property type="entry name" value="Cytochrome c oxidase subunit 8B, mitochondrial"/>
    <property type="match status" value="1"/>
</dbReference>
<evidence type="ECO:0000256" key="6">
    <source>
        <dbReference type="ARBA" id="ARBA00022946"/>
    </source>
</evidence>
<dbReference type="SUPFAM" id="SSF81431">
    <property type="entry name" value="Mitochondrial cytochrome c oxidase subunit VIIIb (aka IX)"/>
    <property type="match status" value="1"/>
</dbReference>
<dbReference type="Proteomes" id="UP001066276">
    <property type="component" value="Chromosome 3_2"/>
</dbReference>
<dbReference type="GO" id="GO:0005743">
    <property type="term" value="C:mitochondrial inner membrane"/>
    <property type="evidence" value="ECO:0007669"/>
    <property type="project" value="UniProtKB-SubCell"/>
</dbReference>
<comment type="pathway">
    <text evidence="2">Energy metabolism; oxidative phosphorylation.</text>
</comment>
<keyword evidence="9 10" id="KW-0472">Membrane</keyword>
<dbReference type="InterPro" id="IPR003205">
    <property type="entry name" value="Cyt_c_oxidase_su8"/>
</dbReference>
<keyword evidence="5" id="KW-0999">Mitochondrion inner membrane</keyword>
<reference evidence="11" key="1">
    <citation type="journal article" date="2022" name="bioRxiv">
        <title>Sequencing and chromosome-scale assembly of the giantPleurodeles waltlgenome.</title>
        <authorList>
            <person name="Brown T."/>
            <person name="Elewa A."/>
            <person name="Iarovenko S."/>
            <person name="Subramanian E."/>
            <person name="Araus A.J."/>
            <person name="Petzold A."/>
            <person name="Susuki M."/>
            <person name="Suzuki K.-i.T."/>
            <person name="Hayashi T."/>
            <person name="Toyoda A."/>
            <person name="Oliveira C."/>
            <person name="Osipova E."/>
            <person name="Leigh N.D."/>
            <person name="Simon A."/>
            <person name="Yun M.H."/>
        </authorList>
    </citation>
    <scope>NUCLEOTIDE SEQUENCE</scope>
    <source>
        <strain evidence="11">20211129_DDA</strain>
        <tissue evidence="11">Liver</tissue>
    </source>
</reference>
<evidence type="ECO:0000256" key="2">
    <source>
        <dbReference type="ARBA" id="ARBA00004673"/>
    </source>
</evidence>
<keyword evidence="8" id="KW-0496">Mitochondrion</keyword>
<evidence type="ECO:0000256" key="7">
    <source>
        <dbReference type="ARBA" id="ARBA00022989"/>
    </source>
</evidence>
<proteinExistence type="inferred from homology"/>
<dbReference type="GO" id="GO:0006123">
    <property type="term" value="P:mitochondrial electron transport, cytochrome c to oxygen"/>
    <property type="evidence" value="ECO:0007669"/>
    <property type="project" value="InterPro"/>
</dbReference>
<evidence type="ECO:0000256" key="3">
    <source>
        <dbReference type="ARBA" id="ARBA00010117"/>
    </source>
</evidence>
<accession>A0AAV7TNT8</accession>
<dbReference type="AlphaFoldDB" id="A0AAV7TNT8"/>
<comment type="subcellular location">
    <subcellularLocation>
        <location evidence="1">Mitochondrion inner membrane</location>
        <topology evidence="1">Single-pass membrane protein</topology>
    </subcellularLocation>
</comment>
<evidence type="ECO:0000256" key="4">
    <source>
        <dbReference type="ARBA" id="ARBA00022692"/>
    </source>
</evidence>
<gene>
    <name evidence="11" type="ORF">NDU88_003585</name>
</gene>
<evidence type="ECO:0000256" key="8">
    <source>
        <dbReference type="ARBA" id="ARBA00023128"/>
    </source>
</evidence>
<evidence type="ECO:0000313" key="12">
    <source>
        <dbReference type="Proteomes" id="UP001066276"/>
    </source>
</evidence>
<keyword evidence="7 10" id="KW-1133">Transmembrane helix</keyword>
<dbReference type="Pfam" id="PF02285">
    <property type="entry name" value="COX8"/>
    <property type="match status" value="1"/>
</dbReference>
<dbReference type="EMBL" id="JANPWB010000006">
    <property type="protein sequence ID" value="KAJ1178339.1"/>
    <property type="molecule type" value="Genomic_DNA"/>
</dbReference>
<sequence length="70" mass="7845">MLPVVRSLGLLRSATRRPFLQRAHISAKPAKEVVTPAQQAVALGTMFVIFLIPSGWILAHLEDYKHRPEN</sequence>
<comment type="caution">
    <text evidence="11">The sequence shown here is derived from an EMBL/GenBank/DDBJ whole genome shotgun (WGS) entry which is preliminary data.</text>
</comment>
<evidence type="ECO:0000256" key="10">
    <source>
        <dbReference type="SAM" id="Phobius"/>
    </source>
</evidence>
<evidence type="ECO:0000313" key="11">
    <source>
        <dbReference type="EMBL" id="KAJ1178339.1"/>
    </source>
</evidence>
<name>A0AAV7TNT8_PLEWA</name>
<comment type="similarity">
    <text evidence="3">Belongs to the cytochrome c oxidase VIII family.</text>
</comment>
<keyword evidence="12" id="KW-1185">Reference proteome</keyword>
<dbReference type="InterPro" id="IPR036548">
    <property type="entry name" value="Cyt_c_oxidase_su8_sf"/>
</dbReference>
<keyword evidence="4 10" id="KW-0812">Transmembrane</keyword>
<organism evidence="11 12">
    <name type="scientific">Pleurodeles waltl</name>
    <name type="common">Iberian ribbed newt</name>
    <dbReference type="NCBI Taxonomy" id="8319"/>
    <lineage>
        <taxon>Eukaryota</taxon>
        <taxon>Metazoa</taxon>
        <taxon>Chordata</taxon>
        <taxon>Craniata</taxon>
        <taxon>Vertebrata</taxon>
        <taxon>Euteleostomi</taxon>
        <taxon>Amphibia</taxon>
        <taxon>Batrachia</taxon>
        <taxon>Caudata</taxon>
        <taxon>Salamandroidea</taxon>
        <taxon>Salamandridae</taxon>
        <taxon>Pleurodelinae</taxon>
        <taxon>Pleurodeles</taxon>
    </lineage>
</organism>
<feature type="transmembrane region" description="Helical" evidence="10">
    <location>
        <begin position="40"/>
        <end position="59"/>
    </location>
</feature>
<dbReference type="Gene3D" id="4.10.81.10">
    <property type="entry name" value="Cytochrome c oxidase, subunit 8"/>
    <property type="match status" value="1"/>
</dbReference>
<dbReference type="PANTHER" id="PTHR16717">
    <property type="entry name" value="CYTOCHROME C OXIDASE POLYPEPTIDE VIII"/>
    <property type="match status" value="1"/>
</dbReference>
<dbReference type="GO" id="GO:0045277">
    <property type="term" value="C:respiratory chain complex IV"/>
    <property type="evidence" value="ECO:0007669"/>
    <property type="project" value="InterPro"/>
</dbReference>